<comment type="caution">
    <text evidence="1">The sequence shown here is derived from an EMBL/GenBank/DDBJ whole genome shotgun (WGS) entry which is preliminary data.</text>
</comment>
<dbReference type="Proteomes" id="UP000248806">
    <property type="component" value="Unassembled WGS sequence"/>
</dbReference>
<accession>A0A326UB99</accession>
<keyword evidence="2" id="KW-1185">Reference proteome</keyword>
<evidence type="ECO:0000313" key="1">
    <source>
        <dbReference type="EMBL" id="PZW30571.1"/>
    </source>
</evidence>
<proteinExistence type="predicted"/>
<name>A0A326UB99_THEHA</name>
<dbReference type="RefSeq" id="WP_111322401.1">
    <property type="nucleotide sequence ID" value="NZ_BIFX01000001.1"/>
</dbReference>
<evidence type="ECO:0000313" key="2">
    <source>
        <dbReference type="Proteomes" id="UP000248806"/>
    </source>
</evidence>
<gene>
    <name evidence="1" type="ORF">EI42_02543</name>
</gene>
<dbReference type="OrthoDB" id="164591at2"/>
<reference evidence="1 2" key="1">
    <citation type="submission" date="2018-06" db="EMBL/GenBank/DDBJ databases">
        <title>Genomic Encyclopedia of Archaeal and Bacterial Type Strains, Phase II (KMG-II): from individual species to whole genera.</title>
        <authorList>
            <person name="Goeker M."/>
        </authorList>
    </citation>
    <scope>NUCLEOTIDE SEQUENCE [LARGE SCALE GENOMIC DNA]</scope>
    <source>
        <strain evidence="1 2">ATCC BAA-1881</strain>
    </source>
</reference>
<sequence length="73" mass="8595">MDAILGRYQARVEERGMVLRHASGLSFDLTAEESLALLDFLSAYRQTLYELQEKQKKETEPRLKRIRLEPQKE</sequence>
<dbReference type="AlphaFoldDB" id="A0A326UB99"/>
<organism evidence="1 2">
    <name type="scientific">Thermosporothrix hazakensis</name>
    <dbReference type="NCBI Taxonomy" id="644383"/>
    <lineage>
        <taxon>Bacteria</taxon>
        <taxon>Bacillati</taxon>
        <taxon>Chloroflexota</taxon>
        <taxon>Ktedonobacteria</taxon>
        <taxon>Ktedonobacterales</taxon>
        <taxon>Thermosporotrichaceae</taxon>
        <taxon>Thermosporothrix</taxon>
    </lineage>
</organism>
<protein>
    <submittedName>
        <fullName evidence="1">Uncharacterized protein</fullName>
    </submittedName>
</protein>
<dbReference type="EMBL" id="QKUF01000007">
    <property type="protein sequence ID" value="PZW30571.1"/>
    <property type="molecule type" value="Genomic_DNA"/>
</dbReference>